<name>A0AAE0JCF0_9PEZI</name>
<keyword evidence="3" id="KW-1185">Reference proteome</keyword>
<sequence>MTKKTWALDLVLHTLYLERHQLPQSQSGVREPTFELSTTAVASPSTRNPKFWAQQDGII</sequence>
<reference evidence="2" key="1">
    <citation type="journal article" date="2023" name="Mol. Phylogenet. Evol.">
        <title>Genome-scale phylogeny and comparative genomics of the fungal order Sordariales.</title>
        <authorList>
            <person name="Hensen N."/>
            <person name="Bonometti L."/>
            <person name="Westerberg I."/>
            <person name="Brannstrom I.O."/>
            <person name="Guillou S."/>
            <person name="Cros-Aarteil S."/>
            <person name="Calhoun S."/>
            <person name="Haridas S."/>
            <person name="Kuo A."/>
            <person name="Mondo S."/>
            <person name="Pangilinan J."/>
            <person name="Riley R."/>
            <person name="LaButti K."/>
            <person name="Andreopoulos B."/>
            <person name="Lipzen A."/>
            <person name="Chen C."/>
            <person name="Yan M."/>
            <person name="Daum C."/>
            <person name="Ng V."/>
            <person name="Clum A."/>
            <person name="Steindorff A."/>
            <person name="Ohm R.A."/>
            <person name="Martin F."/>
            <person name="Silar P."/>
            <person name="Natvig D.O."/>
            <person name="Lalanne C."/>
            <person name="Gautier V."/>
            <person name="Ament-Velasquez S.L."/>
            <person name="Kruys A."/>
            <person name="Hutchinson M.I."/>
            <person name="Powell A.J."/>
            <person name="Barry K."/>
            <person name="Miller A.N."/>
            <person name="Grigoriev I.V."/>
            <person name="Debuchy R."/>
            <person name="Gladieux P."/>
            <person name="Hiltunen Thoren M."/>
            <person name="Johannesson H."/>
        </authorList>
    </citation>
    <scope>NUCLEOTIDE SEQUENCE</scope>
    <source>
        <strain evidence="2">CBS 560.94</strain>
    </source>
</reference>
<feature type="compositionally biased region" description="Polar residues" evidence="1">
    <location>
        <begin position="35"/>
        <end position="48"/>
    </location>
</feature>
<evidence type="ECO:0000256" key="1">
    <source>
        <dbReference type="SAM" id="MobiDB-lite"/>
    </source>
</evidence>
<proteinExistence type="predicted"/>
<feature type="region of interest" description="Disordered" evidence="1">
    <location>
        <begin position="27"/>
        <end position="49"/>
    </location>
</feature>
<dbReference type="AlphaFoldDB" id="A0AAE0JCF0"/>
<dbReference type="GeneID" id="87862060"/>
<comment type="caution">
    <text evidence="2">The sequence shown here is derived from an EMBL/GenBank/DDBJ whole genome shotgun (WGS) entry which is preliminary data.</text>
</comment>
<evidence type="ECO:0000313" key="3">
    <source>
        <dbReference type="Proteomes" id="UP001278500"/>
    </source>
</evidence>
<protein>
    <submittedName>
        <fullName evidence="2">Uncharacterized protein</fullName>
    </submittedName>
</protein>
<dbReference type="Proteomes" id="UP001278500">
    <property type="component" value="Unassembled WGS sequence"/>
</dbReference>
<gene>
    <name evidence="2" type="ORF">B0H65DRAFT_430859</name>
</gene>
<reference evidence="2" key="2">
    <citation type="submission" date="2023-06" db="EMBL/GenBank/DDBJ databases">
        <authorList>
            <consortium name="Lawrence Berkeley National Laboratory"/>
            <person name="Haridas S."/>
            <person name="Hensen N."/>
            <person name="Bonometti L."/>
            <person name="Westerberg I."/>
            <person name="Brannstrom I.O."/>
            <person name="Guillou S."/>
            <person name="Cros-Aarteil S."/>
            <person name="Calhoun S."/>
            <person name="Kuo A."/>
            <person name="Mondo S."/>
            <person name="Pangilinan J."/>
            <person name="Riley R."/>
            <person name="Labutti K."/>
            <person name="Andreopoulos B."/>
            <person name="Lipzen A."/>
            <person name="Chen C."/>
            <person name="Yanf M."/>
            <person name="Daum C."/>
            <person name="Ng V."/>
            <person name="Clum A."/>
            <person name="Steindorff A."/>
            <person name="Ohm R."/>
            <person name="Martin F."/>
            <person name="Silar P."/>
            <person name="Natvig D."/>
            <person name="Lalanne C."/>
            <person name="Gautier V."/>
            <person name="Ament-Velasquez S.L."/>
            <person name="Kruys A."/>
            <person name="Hutchinson M.I."/>
            <person name="Powell A.J."/>
            <person name="Barry K."/>
            <person name="Miller A.N."/>
            <person name="Grigoriev I.V."/>
            <person name="Debuchy R."/>
            <person name="Gladieux P."/>
            <person name="Thoren M.H."/>
            <person name="Johannesson H."/>
        </authorList>
    </citation>
    <scope>NUCLEOTIDE SEQUENCE</scope>
    <source>
        <strain evidence="2">CBS 560.94</strain>
    </source>
</reference>
<accession>A0AAE0JCF0</accession>
<evidence type="ECO:0000313" key="2">
    <source>
        <dbReference type="EMBL" id="KAK3340745.1"/>
    </source>
</evidence>
<dbReference type="RefSeq" id="XP_062679687.1">
    <property type="nucleotide sequence ID" value="XM_062824906.1"/>
</dbReference>
<organism evidence="2 3">
    <name type="scientific">Neurospora tetraspora</name>
    <dbReference type="NCBI Taxonomy" id="94610"/>
    <lineage>
        <taxon>Eukaryota</taxon>
        <taxon>Fungi</taxon>
        <taxon>Dikarya</taxon>
        <taxon>Ascomycota</taxon>
        <taxon>Pezizomycotina</taxon>
        <taxon>Sordariomycetes</taxon>
        <taxon>Sordariomycetidae</taxon>
        <taxon>Sordariales</taxon>
        <taxon>Sordariaceae</taxon>
        <taxon>Neurospora</taxon>
    </lineage>
</organism>
<dbReference type="EMBL" id="JAUEPP010000006">
    <property type="protein sequence ID" value="KAK3340745.1"/>
    <property type="molecule type" value="Genomic_DNA"/>
</dbReference>